<dbReference type="SUPFAM" id="SSF46785">
    <property type="entry name" value="Winged helix' DNA-binding domain"/>
    <property type="match status" value="1"/>
</dbReference>
<dbReference type="PROSITE" id="PS01117">
    <property type="entry name" value="HTH_MARR_1"/>
    <property type="match status" value="1"/>
</dbReference>
<dbReference type="PANTHER" id="PTHR42756:SF2">
    <property type="entry name" value="MARR FAMILY REGULATORY PROTEIN"/>
    <property type="match status" value="1"/>
</dbReference>
<keyword evidence="3" id="KW-0804">Transcription</keyword>
<evidence type="ECO:0000259" key="4">
    <source>
        <dbReference type="PROSITE" id="PS50995"/>
    </source>
</evidence>
<sequence>MEKEPIGKWISLISRQNQKNLVKELKPFQIGGGGQHSFLKAIFAQPGINQDQLTQDLKFDKATTARAVKHLEEAGYIKRLIDEKDRRSYRLYPTQKGLEFRPILQAILDRANEHLIRGLTEEEKNQLIFLLKKMKTE</sequence>
<accession>A0ABU6MEG3</accession>
<evidence type="ECO:0000313" key="5">
    <source>
        <dbReference type="EMBL" id="MED1203041.1"/>
    </source>
</evidence>
<dbReference type="RefSeq" id="WP_066266163.1">
    <property type="nucleotide sequence ID" value="NZ_JARMAB010000009.1"/>
</dbReference>
<reference evidence="5 6" key="1">
    <citation type="submission" date="2023-03" db="EMBL/GenBank/DDBJ databases">
        <title>Bacillus Genome Sequencing.</title>
        <authorList>
            <person name="Dunlap C."/>
        </authorList>
    </citation>
    <scope>NUCLEOTIDE SEQUENCE [LARGE SCALE GENOMIC DNA]</scope>
    <source>
        <strain evidence="5 6">B-23453</strain>
    </source>
</reference>
<dbReference type="Gene3D" id="1.10.10.10">
    <property type="entry name" value="Winged helix-like DNA-binding domain superfamily/Winged helix DNA-binding domain"/>
    <property type="match status" value="1"/>
</dbReference>
<dbReference type="PANTHER" id="PTHR42756">
    <property type="entry name" value="TRANSCRIPTIONAL REGULATOR, MARR"/>
    <property type="match status" value="1"/>
</dbReference>
<keyword evidence="6" id="KW-1185">Reference proteome</keyword>
<feature type="domain" description="HTH marR-type" evidence="4">
    <location>
        <begin position="3"/>
        <end position="136"/>
    </location>
</feature>
<protein>
    <submittedName>
        <fullName evidence="5">MarR family transcriptional regulator</fullName>
    </submittedName>
</protein>
<keyword evidence="1" id="KW-0805">Transcription regulation</keyword>
<evidence type="ECO:0000313" key="6">
    <source>
        <dbReference type="Proteomes" id="UP001341444"/>
    </source>
</evidence>
<evidence type="ECO:0000256" key="2">
    <source>
        <dbReference type="ARBA" id="ARBA00023125"/>
    </source>
</evidence>
<dbReference type="PRINTS" id="PR00598">
    <property type="entry name" value="HTHMARR"/>
</dbReference>
<dbReference type="InterPro" id="IPR036388">
    <property type="entry name" value="WH-like_DNA-bd_sf"/>
</dbReference>
<dbReference type="SMART" id="SM00347">
    <property type="entry name" value="HTH_MARR"/>
    <property type="match status" value="1"/>
</dbReference>
<dbReference type="PROSITE" id="PS50995">
    <property type="entry name" value="HTH_MARR_2"/>
    <property type="match status" value="1"/>
</dbReference>
<evidence type="ECO:0000256" key="1">
    <source>
        <dbReference type="ARBA" id="ARBA00023015"/>
    </source>
</evidence>
<dbReference type="InterPro" id="IPR000835">
    <property type="entry name" value="HTH_MarR-typ"/>
</dbReference>
<dbReference type="EMBL" id="JARMAB010000009">
    <property type="protein sequence ID" value="MED1203041.1"/>
    <property type="molecule type" value="Genomic_DNA"/>
</dbReference>
<dbReference type="Proteomes" id="UP001341444">
    <property type="component" value="Unassembled WGS sequence"/>
</dbReference>
<proteinExistence type="predicted"/>
<name>A0ABU6MEG3_9BACI</name>
<keyword evidence="2" id="KW-0238">DNA-binding</keyword>
<dbReference type="Pfam" id="PF01047">
    <property type="entry name" value="MarR"/>
    <property type="match status" value="1"/>
</dbReference>
<dbReference type="InterPro" id="IPR023187">
    <property type="entry name" value="Tscrpt_reg_MarR-type_CS"/>
</dbReference>
<gene>
    <name evidence="5" type="ORF">P4T90_08025</name>
</gene>
<organism evidence="5 6">
    <name type="scientific">Heyndrickxia acidicola</name>
    <dbReference type="NCBI Taxonomy" id="209389"/>
    <lineage>
        <taxon>Bacteria</taxon>
        <taxon>Bacillati</taxon>
        <taxon>Bacillota</taxon>
        <taxon>Bacilli</taxon>
        <taxon>Bacillales</taxon>
        <taxon>Bacillaceae</taxon>
        <taxon>Heyndrickxia</taxon>
    </lineage>
</organism>
<comment type="caution">
    <text evidence="5">The sequence shown here is derived from an EMBL/GenBank/DDBJ whole genome shotgun (WGS) entry which is preliminary data.</text>
</comment>
<dbReference type="InterPro" id="IPR036390">
    <property type="entry name" value="WH_DNA-bd_sf"/>
</dbReference>
<evidence type="ECO:0000256" key="3">
    <source>
        <dbReference type="ARBA" id="ARBA00023163"/>
    </source>
</evidence>